<keyword evidence="3" id="KW-1185">Reference proteome</keyword>
<dbReference type="Proteomes" id="UP000053593">
    <property type="component" value="Unassembled WGS sequence"/>
</dbReference>
<evidence type="ECO:0000313" key="3">
    <source>
        <dbReference type="Proteomes" id="UP000053593"/>
    </source>
</evidence>
<dbReference type="PRINTS" id="PR00081">
    <property type="entry name" value="GDHRDH"/>
</dbReference>
<dbReference type="SUPFAM" id="SSF51735">
    <property type="entry name" value="NAD(P)-binding Rossmann-fold domains"/>
    <property type="match status" value="1"/>
</dbReference>
<dbReference type="GO" id="GO:0016491">
    <property type="term" value="F:oxidoreductase activity"/>
    <property type="evidence" value="ECO:0007669"/>
    <property type="project" value="UniProtKB-KW"/>
</dbReference>
<dbReference type="OrthoDB" id="191139at2759"/>
<dbReference type="InterPro" id="IPR002347">
    <property type="entry name" value="SDR_fam"/>
</dbReference>
<gene>
    <name evidence="2" type="ORF">GYMLUDRAFT_47987</name>
</gene>
<dbReference type="InterPro" id="IPR036291">
    <property type="entry name" value="NAD(P)-bd_dom_sf"/>
</dbReference>
<name>A0A0D0CJP0_9AGAR</name>
<reference evidence="2 3" key="1">
    <citation type="submission" date="2014-04" db="EMBL/GenBank/DDBJ databases">
        <title>Evolutionary Origins and Diversification of the Mycorrhizal Mutualists.</title>
        <authorList>
            <consortium name="DOE Joint Genome Institute"/>
            <consortium name="Mycorrhizal Genomics Consortium"/>
            <person name="Kohler A."/>
            <person name="Kuo A."/>
            <person name="Nagy L.G."/>
            <person name="Floudas D."/>
            <person name="Copeland A."/>
            <person name="Barry K.W."/>
            <person name="Cichocki N."/>
            <person name="Veneault-Fourrey C."/>
            <person name="LaButti K."/>
            <person name="Lindquist E.A."/>
            <person name="Lipzen A."/>
            <person name="Lundell T."/>
            <person name="Morin E."/>
            <person name="Murat C."/>
            <person name="Riley R."/>
            <person name="Ohm R."/>
            <person name="Sun H."/>
            <person name="Tunlid A."/>
            <person name="Henrissat B."/>
            <person name="Grigoriev I.V."/>
            <person name="Hibbett D.S."/>
            <person name="Martin F."/>
        </authorList>
    </citation>
    <scope>NUCLEOTIDE SEQUENCE [LARGE SCALE GENOMIC DNA]</scope>
    <source>
        <strain evidence="2 3">FD-317 M1</strain>
    </source>
</reference>
<evidence type="ECO:0000313" key="2">
    <source>
        <dbReference type="EMBL" id="KIK55258.1"/>
    </source>
</evidence>
<dbReference type="PANTHER" id="PTHR43157:SF31">
    <property type="entry name" value="PHOSPHATIDYLINOSITOL-GLYCAN BIOSYNTHESIS CLASS F PROTEIN"/>
    <property type="match status" value="1"/>
</dbReference>
<evidence type="ECO:0008006" key="4">
    <source>
        <dbReference type="Google" id="ProtNLM"/>
    </source>
</evidence>
<dbReference type="AlphaFoldDB" id="A0A0D0CJP0"/>
<protein>
    <recommendedName>
        <fullName evidence="4">NAD(P)-binding protein</fullName>
    </recommendedName>
</protein>
<keyword evidence="1" id="KW-0560">Oxidoreductase</keyword>
<evidence type="ECO:0000256" key="1">
    <source>
        <dbReference type="ARBA" id="ARBA00023002"/>
    </source>
</evidence>
<dbReference type="Gene3D" id="3.40.50.720">
    <property type="entry name" value="NAD(P)-binding Rossmann-like Domain"/>
    <property type="match status" value="1"/>
</dbReference>
<dbReference type="HOGENOM" id="CLU_010194_44_6_1"/>
<dbReference type="PANTHER" id="PTHR43157">
    <property type="entry name" value="PHOSPHATIDYLINOSITOL-GLYCAN BIOSYNTHESIS CLASS F PROTEIN-RELATED"/>
    <property type="match status" value="1"/>
</dbReference>
<dbReference type="EMBL" id="KN834808">
    <property type="protein sequence ID" value="KIK55258.1"/>
    <property type="molecule type" value="Genomic_DNA"/>
</dbReference>
<dbReference type="Pfam" id="PF00106">
    <property type="entry name" value="adh_short"/>
    <property type="match status" value="1"/>
</dbReference>
<proteinExistence type="predicted"/>
<dbReference type="CDD" id="cd05327">
    <property type="entry name" value="retinol-DH_like_SDR_c_like"/>
    <property type="match status" value="1"/>
</dbReference>
<accession>A0A0D0CJP0</accession>
<organism evidence="2 3">
    <name type="scientific">Collybiopsis luxurians FD-317 M1</name>
    <dbReference type="NCBI Taxonomy" id="944289"/>
    <lineage>
        <taxon>Eukaryota</taxon>
        <taxon>Fungi</taxon>
        <taxon>Dikarya</taxon>
        <taxon>Basidiomycota</taxon>
        <taxon>Agaricomycotina</taxon>
        <taxon>Agaricomycetes</taxon>
        <taxon>Agaricomycetidae</taxon>
        <taxon>Agaricales</taxon>
        <taxon>Marasmiineae</taxon>
        <taxon>Omphalotaceae</taxon>
        <taxon>Collybiopsis</taxon>
        <taxon>Collybiopsis luxurians</taxon>
    </lineage>
</organism>
<sequence length="314" mass="35356">MGHYISHNFPPKPTWSFDKIPDLTGQVIIVTGSNTGIGKVVAEQLLKHNAKVYMAVRSQEKAEAAIKDLKEKTGKEAIFLKLDLNDLTTIKPSVEEFLRKETKLHVLINNAGVASPPIDQVTAQGFDLQFGVNTLGPFFFTKLLLPILTSTAETTPNKHVRVVHVSSYAHHFFPKLDFNTFKDGPARRKMQGMLLYGQSKTGNILFSNELAKRYGEKGIVSISLHPGSVRSELGRHGPELVMRFIHWALFYPEEFGGLGPLYAATAPECDEYNGKYLTAWARYDAEEPNPKVRDPDLAKELWEYMEEQVRDYCT</sequence>